<name>A0ACB7P9I8_9PEZI</name>
<accession>A0ACB7P9I8</accession>
<comment type="caution">
    <text evidence="1">The sequence shown here is derived from an EMBL/GenBank/DDBJ whole genome shotgun (WGS) entry which is preliminary data.</text>
</comment>
<gene>
    <name evidence="1" type="ORF">F5144DRAFT_232687</name>
</gene>
<evidence type="ECO:0000313" key="1">
    <source>
        <dbReference type="EMBL" id="KAH6631811.1"/>
    </source>
</evidence>
<evidence type="ECO:0000313" key="2">
    <source>
        <dbReference type="Proteomes" id="UP000724584"/>
    </source>
</evidence>
<protein>
    <submittedName>
        <fullName evidence="1">Uncharacterized protein</fullName>
    </submittedName>
</protein>
<proteinExistence type="predicted"/>
<sequence>MPPSSTDDPHHARQAHVSRTTVPRAIHLSPIGQKGAGPGLPITPEVLEEPNPPRPNSTSNIRPSLAYESDDDARTLHLPILTDPRGPTGPPSPPHFQDACILTPNIVVTPEYGTVDEGTVTVWVAVQLSTRICRALTLDQGHERVTDYQFSPDALRYGFLYNVSTELLPTGKSTIVEVLDDKACATVLYPGSRLLFIAHIRLGPAVRYRPRTHVRQKSDDLIEDLEHELGGTVTDYLQVRVAYCHSGFPQRQKQVATAVSSTAPDGIASIQTTIQTTATATIKRHNPTSPWSPPLCTPRPSPLFEIIASNWGPENAHAVMQRVIRSRTTPSSGTVRPLRVPPSLKPMPPRKAQDTTGERHQNPKTQGTKPTTNQQLSPPNPIPPVSAAAPELTPAPAPPVPRRRASLRRVASAYHGADPGHPRSRVASHHHHHQAQPQQHAVTEGEKETEAVSPAATVRRRKSYRDSSRDYQGEGGRGVSGTYPTALSSSVSSSASPGSGPYPPAASGEGYGGGSGSVGSTASASSRSRVVAGKEVGKGKKGLEVRMNEKGGGSVKTRKGKEKERGWGWSSWWQ</sequence>
<reference evidence="1 2" key="1">
    <citation type="journal article" date="2021" name="Nat. Commun.">
        <title>Genetic determinants of endophytism in the Arabidopsis root mycobiome.</title>
        <authorList>
            <person name="Mesny F."/>
            <person name="Miyauchi S."/>
            <person name="Thiergart T."/>
            <person name="Pickel B."/>
            <person name="Atanasova L."/>
            <person name="Karlsson M."/>
            <person name="Huettel B."/>
            <person name="Barry K.W."/>
            <person name="Haridas S."/>
            <person name="Chen C."/>
            <person name="Bauer D."/>
            <person name="Andreopoulos W."/>
            <person name="Pangilinan J."/>
            <person name="LaButti K."/>
            <person name="Riley R."/>
            <person name="Lipzen A."/>
            <person name="Clum A."/>
            <person name="Drula E."/>
            <person name="Henrissat B."/>
            <person name="Kohler A."/>
            <person name="Grigoriev I.V."/>
            <person name="Martin F.M."/>
            <person name="Hacquard S."/>
        </authorList>
    </citation>
    <scope>NUCLEOTIDE SEQUENCE [LARGE SCALE GENOMIC DNA]</scope>
    <source>
        <strain evidence="1 2">MPI-SDFR-AT-0079</strain>
    </source>
</reference>
<keyword evidence="2" id="KW-1185">Reference proteome</keyword>
<dbReference type="EMBL" id="JAGIZQ010000004">
    <property type="protein sequence ID" value="KAH6631811.1"/>
    <property type="molecule type" value="Genomic_DNA"/>
</dbReference>
<dbReference type="Proteomes" id="UP000724584">
    <property type="component" value="Unassembled WGS sequence"/>
</dbReference>
<organism evidence="1 2">
    <name type="scientific">Chaetomium tenue</name>
    <dbReference type="NCBI Taxonomy" id="1854479"/>
    <lineage>
        <taxon>Eukaryota</taxon>
        <taxon>Fungi</taxon>
        <taxon>Dikarya</taxon>
        <taxon>Ascomycota</taxon>
        <taxon>Pezizomycotina</taxon>
        <taxon>Sordariomycetes</taxon>
        <taxon>Sordariomycetidae</taxon>
        <taxon>Sordariales</taxon>
        <taxon>Chaetomiaceae</taxon>
        <taxon>Chaetomium</taxon>
    </lineage>
</organism>